<protein>
    <submittedName>
        <fullName evidence="2">Secreted protein</fullName>
    </submittedName>
</protein>
<evidence type="ECO:0000313" key="1">
    <source>
        <dbReference type="Proteomes" id="UP000887565"/>
    </source>
</evidence>
<organism evidence="1 2">
    <name type="scientific">Romanomermis culicivorax</name>
    <name type="common">Nematode worm</name>
    <dbReference type="NCBI Taxonomy" id="13658"/>
    <lineage>
        <taxon>Eukaryota</taxon>
        <taxon>Metazoa</taxon>
        <taxon>Ecdysozoa</taxon>
        <taxon>Nematoda</taxon>
        <taxon>Enoplea</taxon>
        <taxon>Dorylaimia</taxon>
        <taxon>Mermithida</taxon>
        <taxon>Mermithoidea</taxon>
        <taxon>Mermithidae</taxon>
        <taxon>Romanomermis</taxon>
    </lineage>
</organism>
<dbReference type="AlphaFoldDB" id="A0A915IQE8"/>
<sequence>MIPPTTAIIHAIRPPFVSMVMMILPTLMATTMTVTVRTTAIAAPTTTNLDQCPILAIIAATD</sequence>
<keyword evidence="1" id="KW-1185">Reference proteome</keyword>
<proteinExistence type="predicted"/>
<dbReference type="WBParaSite" id="nRc.2.0.1.t16227-RA">
    <property type="protein sequence ID" value="nRc.2.0.1.t16227-RA"/>
    <property type="gene ID" value="nRc.2.0.1.g16227"/>
</dbReference>
<name>A0A915IQE8_ROMCU</name>
<dbReference type="Proteomes" id="UP000887565">
    <property type="component" value="Unplaced"/>
</dbReference>
<evidence type="ECO:0000313" key="2">
    <source>
        <dbReference type="WBParaSite" id="nRc.2.0.1.t16227-RA"/>
    </source>
</evidence>
<accession>A0A915IQE8</accession>
<reference evidence="2" key="1">
    <citation type="submission" date="2022-11" db="UniProtKB">
        <authorList>
            <consortium name="WormBaseParasite"/>
        </authorList>
    </citation>
    <scope>IDENTIFICATION</scope>
</reference>